<dbReference type="PANTHER" id="PTHR24070">
    <property type="entry name" value="RAS, DI-RAS, AND RHEB FAMILY MEMBERS OF SMALL GTPASE SUPERFAMILY"/>
    <property type="match status" value="1"/>
</dbReference>
<dbReference type="GO" id="GO:0005886">
    <property type="term" value="C:plasma membrane"/>
    <property type="evidence" value="ECO:0000318"/>
    <property type="project" value="GO_Central"/>
</dbReference>
<dbReference type="EMBL" id="EAAA01001551">
    <property type="status" value="NOT_ANNOTATED_CDS"/>
    <property type="molecule type" value="Genomic_DNA"/>
</dbReference>
<proteinExistence type="predicted"/>
<dbReference type="GO" id="GO:0005525">
    <property type="term" value="F:GTP binding"/>
    <property type="evidence" value="ECO:0000318"/>
    <property type="project" value="GO_Central"/>
</dbReference>
<keyword evidence="1" id="KW-0547">Nucleotide-binding</keyword>
<accession>F7BMM8</accession>
<dbReference type="PROSITE" id="PS51419">
    <property type="entry name" value="RAB"/>
    <property type="match status" value="1"/>
</dbReference>
<dbReference type="SUPFAM" id="SSF52540">
    <property type="entry name" value="P-loop containing nucleoside triphosphate hydrolases"/>
    <property type="match status" value="1"/>
</dbReference>
<dbReference type="GO" id="GO:2000301">
    <property type="term" value="P:negative regulation of synaptic vesicle exocytosis"/>
    <property type="evidence" value="ECO:0000318"/>
    <property type="project" value="GO_Central"/>
</dbReference>
<reference evidence="2" key="3">
    <citation type="submission" date="2025-08" db="UniProtKB">
        <authorList>
            <consortium name="Ensembl"/>
        </authorList>
    </citation>
    <scope>IDENTIFICATION</scope>
</reference>
<dbReference type="GO" id="GO:0071320">
    <property type="term" value="P:cellular response to cAMP"/>
    <property type="evidence" value="ECO:0000318"/>
    <property type="project" value="GO_Central"/>
</dbReference>
<reference evidence="3" key="1">
    <citation type="journal article" date="2002" name="Science">
        <title>The draft genome of Ciona intestinalis: insights into chordate and vertebrate origins.</title>
        <authorList>
            <person name="Dehal P."/>
            <person name="Satou Y."/>
            <person name="Campbell R.K."/>
            <person name="Chapman J."/>
            <person name="Degnan B."/>
            <person name="De Tomaso A."/>
            <person name="Davidson B."/>
            <person name="Di Gregorio A."/>
            <person name="Gelpke M."/>
            <person name="Goodstein D.M."/>
            <person name="Harafuji N."/>
            <person name="Hastings K.E."/>
            <person name="Ho I."/>
            <person name="Hotta K."/>
            <person name="Huang W."/>
            <person name="Kawashima T."/>
            <person name="Lemaire P."/>
            <person name="Martinez D."/>
            <person name="Meinertzhagen I.A."/>
            <person name="Necula S."/>
            <person name="Nonaka M."/>
            <person name="Putnam N."/>
            <person name="Rash S."/>
            <person name="Saiga H."/>
            <person name="Satake M."/>
            <person name="Terry A."/>
            <person name="Yamada L."/>
            <person name="Wang H.G."/>
            <person name="Awazu S."/>
            <person name="Azumi K."/>
            <person name="Boore J."/>
            <person name="Branno M."/>
            <person name="Chin-Bow S."/>
            <person name="DeSantis R."/>
            <person name="Doyle S."/>
            <person name="Francino P."/>
            <person name="Keys D.N."/>
            <person name="Haga S."/>
            <person name="Hayashi H."/>
            <person name="Hino K."/>
            <person name="Imai K.S."/>
            <person name="Inaba K."/>
            <person name="Kano S."/>
            <person name="Kobayashi K."/>
            <person name="Kobayashi M."/>
            <person name="Lee B.I."/>
            <person name="Makabe K.W."/>
            <person name="Manohar C."/>
            <person name="Matassi G."/>
            <person name="Medina M."/>
            <person name="Mochizuki Y."/>
            <person name="Mount S."/>
            <person name="Morishita T."/>
            <person name="Miura S."/>
            <person name="Nakayama A."/>
            <person name="Nishizaka S."/>
            <person name="Nomoto H."/>
            <person name="Ohta F."/>
            <person name="Oishi K."/>
            <person name="Rigoutsos I."/>
            <person name="Sano M."/>
            <person name="Sasaki A."/>
            <person name="Sasakura Y."/>
            <person name="Shoguchi E."/>
            <person name="Shin-i T."/>
            <person name="Spagnuolo A."/>
            <person name="Stainier D."/>
            <person name="Suzuki M.M."/>
            <person name="Tassy O."/>
            <person name="Takatori N."/>
            <person name="Tokuoka M."/>
            <person name="Yagi K."/>
            <person name="Yoshizaki F."/>
            <person name="Wada S."/>
            <person name="Zhang C."/>
            <person name="Hyatt P.D."/>
            <person name="Larimer F."/>
            <person name="Detter C."/>
            <person name="Doggett N."/>
            <person name="Glavina T."/>
            <person name="Hawkins T."/>
            <person name="Richardson P."/>
            <person name="Lucas S."/>
            <person name="Kohara Y."/>
            <person name="Levine M."/>
            <person name="Satoh N."/>
            <person name="Rokhsar D.S."/>
        </authorList>
    </citation>
    <scope>NUCLEOTIDE SEQUENCE [LARGE SCALE GENOMIC DNA]</scope>
</reference>
<dbReference type="GO" id="GO:0032486">
    <property type="term" value="P:Rap protein signal transduction"/>
    <property type="evidence" value="ECO:0000318"/>
    <property type="project" value="GO_Central"/>
</dbReference>
<gene>
    <name evidence="2" type="primary">LOC113475749</name>
</gene>
<reference evidence="2" key="2">
    <citation type="journal article" date="2008" name="Genome Biol.">
        <title>Improved genome assembly and evidence-based global gene model set for the chordate Ciona intestinalis: new insight into intron and operon populations.</title>
        <authorList>
            <person name="Satou Y."/>
            <person name="Mineta K."/>
            <person name="Ogasawara M."/>
            <person name="Sasakura Y."/>
            <person name="Shoguchi E."/>
            <person name="Ueno K."/>
            <person name="Yamada L."/>
            <person name="Matsumoto J."/>
            <person name="Wasserscheid J."/>
            <person name="Dewar K."/>
            <person name="Wiley G.B."/>
            <person name="Macmil S.L."/>
            <person name="Roe B.A."/>
            <person name="Zeller R.W."/>
            <person name="Hastings K.E."/>
            <person name="Lemaire P."/>
            <person name="Lindquist E."/>
            <person name="Endo T."/>
            <person name="Hotta K."/>
            <person name="Inaba K."/>
        </authorList>
    </citation>
    <scope>NUCLEOTIDE SEQUENCE [LARGE SCALE GENOMIC DNA]</scope>
    <source>
        <strain evidence="2">wild type</strain>
    </source>
</reference>
<dbReference type="InterPro" id="IPR027417">
    <property type="entry name" value="P-loop_NTPase"/>
</dbReference>
<keyword evidence="3" id="KW-1185">Reference proteome</keyword>
<dbReference type="GO" id="GO:0003924">
    <property type="term" value="F:GTPase activity"/>
    <property type="evidence" value="ECO:0000318"/>
    <property type="project" value="GO_Central"/>
</dbReference>
<dbReference type="AlphaFoldDB" id="F7BMM8"/>
<dbReference type="InterPro" id="IPR020849">
    <property type="entry name" value="Small_GTPase_Ras-type"/>
</dbReference>
<dbReference type="Gene3D" id="3.40.50.300">
    <property type="entry name" value="P-loop containing nucleotide triphosphate hydrolases"/>
    <property type="match status" value="1"/>
</dbReference>
<dbReference type="InParanoid" id="F7BMM8"/>
<dbReference type="RefSeq" id="XP_026696250.1">
    <property type="nucleotide sequence ID" value="XM_026840449.1"/>
</dbReference>
<dbReference type="HOGENOM" id="CLU_818753_0_0_1"/>
<evidence type="ECO:0000313" key="2">
    <source>
        <dbReference type="Ensembl" id="ENSCINP00000008983.3"/>
    </source>
</evidence>
<evidence type="ECO:0000256" key="1">
    <source>
        <dbReference type="ARBA" id="ARBA00022741"/>
    </source>
</evidence>
<dbReference type="Ensembl" id="ENSCINT00000008983.3">
    <property type="protein sequence ID" value="ENSCINP00000008983.3"/>
    <property type="gene ID" value="ENSCING00000004348.3"/>
</dbReference>
<dbReference type="KEGG" id="cin:113475749"/>
<dbReference type="GO" id="GO:0019003">
    <property type="term" value="F:GDP binding"/>
    <property type="evidence" value="ECO:0000318"/>
    <property type="project" value="GO_Central"/>
</dbReference>
<protein>
    <submittedName>
        <fullName evidence="2">Uncharacterized LOC113475749</fullName>
    </submittedName>
</protein>
<dbReference type="GeneID" id="113475749"/>
<name>F7BMM8_CIOIN</name>
<dbReference type="Proteomes" id="UP000008144">
    <property type="component" value="Chromosome 2"/>
</dbReference>
<evidence type="ECO:0000313" key="3">
    <source>
        <dbReference type="Proteomes" id="UP000008144"/>
    </source>
</evidence>
<reference evidence="2" key="4">
    <citation type="submission" date="2025-09" db="UniProtKB">
        <authorList>
            <consortium name="Ensembl"/>
        </authorList>
    </citation>
    <scope>IDENTIFICATION</scope>
</reference>
<sequence>MANRTLTYECNQPIKVSILGAKGTGKTSIALQYVVGQYVDSPPTTVIEDVYRKRNEIMLTEPRTTEYLCEKWGMKNSNKTKWLSRLSQSSPTVQPEVKASGIKVKFGLEVTDTAGYCKTSTLRPAQRSFFNKISFRRKRHVSSTKQKLGEPTGDRVRSSLGVASQTARHDACLSNSDAVIIVYDVTDEKTLSVACDVRERLVRCRRTECRRRTSCFKQIRKCFCFGEKKYSDVERRNDLPPVFLVGTHSDARQVDKSQFFDMKCSRDHGTLLARSVSEATMPKRSLTAHDVYHVIKEWSECVGFAEVTSRDNDIVEQIFHQLNLAVITSSPAERWIKTV</sequence>
<organism evidence="2 3">
    <name type="scientific">Ciona intestinalis</name>
    <name type="common">Transparent sea squirt</name>
    <name type="synonym">Ascidia intestinalis</name>
    <dbReference type="NCBI Taxonomy" id="7719"/>
    <lineage>
        <taxon>Eukaryota</taxon>
        <taxon>Metazoa</taxon>
        <taxon>Chordata</taxon>
        <taxon>Tunicata</taxon>
        <taxon>Ascidiacea</taxon>
        <taxon>Phlebobranchia</taxon>
        <taxon>Cionidae</taxon>
        <taxon>Ciona</taxon>
    </lineage>
</organism>